<name>A0A512NQW4_9HYPH</name>
<proteinExistence type="predicted"/>
<dbReference type="Gene3D" id="3.40.190.10">
    <property type="entry name" value="Periplasmic binding protein-like II"/>
    <property type="match status" value="2"/>
</dbReference>
<dbReference type="InterPro" id="IPR001638">
    <property type="entry name" value="Solute-binding_3/MltF_N"/>
</dbReference>
<dbReference type="Proteomes" id="UP000321058">
    <property type="component" value="Unassembled WGS sequence"/>
</dbReference>
<protein>
    <submittedName>
        <fullName evidence="4">Amino acid ABC transporter</fullName>
    </submittedName>
</protein>
<evidence type="ECO:0000313" key="4">
    <source>
        <dbReference type="EMBL" id="GEP61343.1"/>
    </source>
</evidence>
<feature type="domain" description="Solute-binding protein family 3/N-terminal" evidence="3">
    <location>
        <begin position="36"/>
        <end position="255"/>
    </location>
</feature>
<dbReference type="SUPFAM" id="SSF53850">
    <property type="entry name" value="Periplasmic binding protein-like II"/>
    <property type="match status" value="1"/>
</dbReference>
<keyword evidence="1 2" id="KW-0732">Signal</keyword>
<dbReference type="CDD" id="cd01072">
    <property type="entry name" value="PBP2_SMa0082_like"/>
    <property type="match status" value="1"/>
</dbReference>
<dbReference type="EMBL" id="BKAJ01000216">
    <property type="protein sequence ID" value="GEP61343.1"/>
    <property type="molecule type" value="Genomic_DNA"/>
</dbReference>
<dbReference type="PANTHER" id="PTHR35936:SF17">
    <property type="entry name" value="ARGININE-BINDING EXTRACELLULAR PROTEIN ARTP"/>
    <property type="match status" value="1"/>
</dbReference>
<reference evidence="4 5" key="1">
    <citation type="submission" date="2019-07" db="EMBL/GenBank/DDBJ databases">
        <title>Whole genome shotgun sequence of Reyranella soli NBRC 108950.</title>
        <authorList>
            <person name="Hosoyama A."/>
            <person name="Uohara A."/>
            <person name="Ohji S."/>
            <person name="Ichikawa N."/>
        </authorList>
    </citation>
    <scope>NUCLEOTIDE SEQUENCE [LARGE SCALE GENOMIC DNA]</scope>
    <source>
        <strain evidence="4 5">NBRC 108950</strain>
    </source>
</reference>
<dbReference type="Pfam" id="PF00497">
    <property type="entry name" value="SBP_bac_3"/>
    <property type="match status" value="1"/>
</dbReference>
<dbReference type="OrthoDB" id="6192933at2"/>
<evidence type="ECO:0000259" key="3">
    <source>
        <dbReference type="SMART" id="SM00062"/>
    </source>
</evidence>
<gene>
    <name evidence="4" type="ORF">RSO01_85090</name>
</gene>
<sequence>MKKRTLLRLIGGAALVVPFGAPAFADTLAEIKKAGKIRVAIDTAIPPFGMTDDKMQPTGSDVDLARLLAKDLGVQLEIVTTTGPSRIPMLQTDKVDIVVSTLSITPDRAKVIDFSIPYADHPSVVAGLKTVQIKSLADLDGKKVAVVRGTTQDSDLTKQAKGAQIVRYEDDATMAAAVASGQADILATARSLLPAISKKNPARTVEPKITMQTNWLAIGVRKDDPKLLAWINDWVKTNLKNGKLAAIYKQYHGVDIPTDELLAKSGS</sequence>
<comment type="caution">
    <text evidence="4">The sequence shown here is derived from an EMBL/GenBank/DDBJ whole genome shotgun (WGS) entry which is preliminary data.</text>
</comment>
<evidence type="ECO:0000256" key="2">
    <source>
        <dbReference type="SAM" id="SignalP"/>
    </source>
</evidence>
<evidence type="ECO:0000256" key="1">
    <source>
        <dbReference type="ARBA" id="ARBA00022729"/>
    </source>
</evidence>
<keyword evidence="5" id="KW-1185">Reference proteome</keyword>
<accession>A0A512NQW4</accession>
<dbReference type="SMART" id="SM00062">
    <property type="entry name" value="PBPb"/>
    <property type="match status" value="1"/>
</dbReference>
<dbReference type="AlphaFoldDB" id="A0A512NQW4"/>
<organism evidence="4 5">
    <name type="scientific">Reyranella soli</name>
    <dbReference type="NCBI Taxonomy" id="1230389"/>
    <lineage>
        <taxon>Bacteria</taxon>
        <taxon>Pseudomonadati</taxon>
        <taxon>Pseudomonadota</taxon>
        <taxon>Alphaproteobacteria</taxon>
        <taxon>Hyphomicrobiales</taxon>
        <taxon>Reyranellaceae</taxon>
        <taxon>Reyranella</taxon>
    </lineage>
</organism>
<feature type="chain" id="PRO_5021839043" evidence="2">
    <location>
        <begin position="26"/>
        <end position="267"/>
    </location>
</feature>
<evidence type="ECO:0000313" key="5">
    <source>
        <dbReference type="Proteomes" id="UP000321058"/>
    </source>
</evidence>
<dbReference type="PANTHER" id="PTHR35936">
    <property type="entry name" value="MEMBRANE-BOUND LYTIC MUREIN TRANSGLYCOSYLASE F"/>
    <property type="match status" value="1"/>
</dbReference>
<dbReference type="RefSeq" id="WP_147156650.1">
    <property type="nucleotide sequence ID" value="NZ_BKAJ01000216.1"/>
</dbReference>
<feature type="signal peptide" evidence="2">
    <location>
        <begin position="1"/>
        <end position="25"/>
    </location>
</feature>